<feature type="region of interest" description="Disordered" evidence="4">
    <location>
        <begin position="133"/>
        <end position="152"/>
    </location>
</feature>
<dbReference type="InterPro" id="IPR011047">
    <property type="entry name" value="Quinoprotein_ADH-like_sf"/>
</dbReference>
<keyword evidence="5" id="KW-0472">Membrane</keyword>
<dbReference type="PROSITE" id="PS00678">
    <property type="entry name" value="WD_REPEATS_1"/>
    <property type="match status" value="1"/>
</dbReference>
<dbReference type="Gene3D" id="2.130.10.10">
    <property type="entry name" value="YVTN repeat-like/Quinoprotein amine dehydrogenase"/>
    <property type="match status" value="3"/>
</dbReference>
<feature type="repeat" description="WD" evidence="3">
    <location>
        <begin position="322"/>
        <end position="365"/>
    </location>
</feature>
<dbReference type="EMBL" id="BIFT01000002">
    <property type="protein sequence ID" value="GCE31342.1"/>
    <property type="molecule type" value="Genomic_DNA"/>
</dbReference>
<dbReference type="RefSeq" id="WP_126631318.1">
    <property type="nucleotide sequence ID" value="NZ_BIFT01000002.1"/>
</dbReference>
<gene>
    <name evidence="6" type="ORF">KDA_68260</name>
</gene>
<dbReference type="SUPFAM" id="SSF50998">
    <property type="entry name" value="Quinoprotein alcohol dehydrogenase-like"/>
    <property type="match status" value="1"/>
</dbReference>
<dbReference type="InterPro" id="IPR015943">
    <property type="entry name" value="WD40/YVTN_repeat-like_dom_sf"/>
</dbReference>
<proteinExistence type="predicted"/>
<keyword evidence="2" id="KW-0677">Repeat</keyword>
<dbReference type="SMART" id="SM00320">
    <property type="entry name" value="WD40"/>
    <property type="match status" value="5"/>
</dbReference>
<name>A0A402BJ88_9CHLR</name>
<keyword evidence="7" id="KW-1185">Reference proteome</keyword>
<dbReference type="Proteomes" id="UP000287171">
    <property type="component" value="Unassembled WGS sequence"/>
</dbReference>
<dbReference type="PANTHER" id="PTHR19848">
    <property type="entry name" value="WD40 REPEAT PROTEIN"/>
    <property type="match status" value="1"/>
</dbReference>
<reference evidence="7" key="1">
    <citation type="submission" date="2018-12" db="EMBL/GenBank/DDBJ databases">
        <title>Tengunoibacter tsumagoiensis gen. nov., sp. nov., Dictyobacter kobayashii sp. nov., D. alpinus sp. nov., and D. joshuensis sp. nov. and description of Dictyobacteraceae fam. nov. within the order Ktedonobacterales isolated from Tengu-no-mugimeshi.</title>
        <authorList>
            <person name="Wang C.M."/>
            <person name="Zheng Y."/>
            <person name="Sakai Y."/>
            <person name="Toyoda A."/>
            <person name="Minakuchi Y."/>
            <person name="Abe K."/>
            <person name="Yokota A."/>
            <person name="Yabe S."/>
        </authorList>
    </citation>
    <scope>NUCLEOTIDE SEQUENCE [LARGE SCALE GENOMIC DNA]</scope>
    <source>
        <strain evidence="7">Uno16</strain>
    </source>
</reference>
<dbReference type="InterPro" id="IPR001680">
    <property type="entry name" value="WD40_rpt"/>
</dbReference>
<evidence type="ECO:0000256" key="4">
    <source>
        <dbReference type="SAM" id="MobiDB-lite"/>
    </source>
</evidence>
<accession>A0A402BJ88</accession>
<dbReference type="OrthoDB" id="166108at2"/>
<feature type="transmembrane region" description="Helical" evidence="5">
    <location>
        <begin position="106"/>
        <end position="126"/>
    </location>
</feature>
<dbReference type="PROSITE" id="PS50082">
    <property type="entry name" value="WD_REPEATS_2"/>
    <property type="match status" value="1"/>
</dbReference>
<protein>
    <submittedName>
        <fullName evidence="6">Uncharacterized protein</fullName>
    </submittedName>
</protein>
<evidence type="ECO:0000256" key="5">
    <source>
        <dbReference type="SAM" id="Phobius"/>
    </source>
</evidence>
<sequence>METSNEHFQPGDIDTQIEQSLARAQPDDPDTQLVTDLQRLYQPAAQADEQSINYAWQHIHIRSRSQRSQQTERKIIPMHTPSSHIPGTTQSRSRPARRFASIQRTFALIAAVLVTALLVGTLLTMLSQSRVAQNKNTRSASTPVAKPTRVPTTQAQPGHVVYSHKVNDDIIMGLQWSPDGKGIVLVGNNAHIWDATTGKNEITYQPSGGGKTPIQNVAWEPHNSQRIAIGTDTVQVVDANTGHLLTTGPKSATANIGTTFTSLLVPLLPHSQGSPTMRAIAWSPDGKLIASSLDDPTNSSHNPQEHPILIWNSSTGNVVKTLIGHTADVERLAWSPDGKYIASLSVNWDPAVRVWNASTGQLIYTVNAKSYSAMLNVAWSPDSQFLAVSMTVQDGNNTLGEIKVKQQIQIWKALTGTPVLTYPLAPSINPVQYLAWSHDGTRIASVETGLQTISSGPDKGQQISVQNVAIWNPITGKKLFTYQQKSGDMRGITWSPDDTLLASASLITDVKNNTHEIDVNFWEAPAK</sequence>
<organism evidence="6 7">
    <name type="scientific">Dictyobacter alpinus</name>
    <dbReference type="NCBI Taxonomy" id="2014873"/>
    <lineage>
        <taxon>Bacteria</taxon>
        <taxon>Bacillati</taxon>
        <taxon>Chloroflexota</taxon>
        <taxon>Ktedonobacteria</taxon>
        <taxon>Ktedonobacterales</taxon>
        <taxon>Dictyobacteraceae</taxon>
        <taxon>Dictyobacter</taxon>
    </lineage>
</organism>
<feature type="compositionally biased region" description="Polar residues" evidence="4">
    <location>
        <begin position="133"/>
        <end position="142"/>
    </location>
</feature>
<dbReference type="AlphaFoldDB" id="A0A402BJ88"/>
<evidence type="ECO:0000256" key="1">
    <source>
        <dbReference type="ARBA" id="ARBA00022574"/>
    </source>
</evidence>
<evidence type="ECO:0000256" key="3">
    <source>
        <dbReference type="PROSITE-ProRule" id="PRU00221"/>
    </source>
</evidence>
<dbReference type="InterPro" id="IPR019775">
    <property type="entry name" value="WD40_repeat_CS"/>
</dbReference>
<keyword evidence="5" id="KW-0812">Transmembrane</keyword>
<keyword evidence="1 3" id="KW-0853">WD repeat</keyword>
<evidence type="ECO:0000256" key="2">
    <source>
        <dbReference type="ARBA" id="ARBA00022737"/>
    </source>
</evidence>
<dbReference type="Pfam" id="PF00400">
    <property type="entry name" value="WD40"/>
    <property type="match status" value="3"/>
</dbReference>
<dbReference type="PANTHER" id="PTHR19848:SF8">
    <property type="entry name" value="F-BOX AND WD REPEAT DOMAIN CONTAINING 7"/>
    <property type="match status" value="1"/>
</dbReference>
<evidence type="ECO:0000313" key="7">
    <source>
        <dbReference type="Proteomes" id="UP000287171"/>
    </source>
</evidence>
<comment type="caution">
    <text evidence="6">The sequence shown here is derived from an EMBL/GenBank/DDBJ whole genome shotgun (WGS) entry which is preliminary data.</text>
</comment>
<evidence type="ECO:0000313" key="6">
    <source>
        <dbReference type="EMBL" id="GCE31342.1"/>
    </source>
</evidence>
<keyword evidence="5" id="KW-1133">Transmembrane helix</keyword>